<evidence type="ECO:0000256" key="3">
    <source>
        <dbReference type="ARBA" id="ARBA00022692"/>
    </source>
</evidence>
<keyword evidence="4" id="KW-0547">Nucleotide-binding</keyword>
<dbReference type="InterPro" id="IPR003593">
    <property type="entry name" value="AAA+_ATPase"/>
</dbReference>
<dbReference type="PROSITE" id="PS00211">
    <property type="entry name" value="ABC_TRANSPORTER_1"/>
    <property type="match status" value="1"/>
</dbReference>
<dbReference type="Proteomes" id="UP001642464">
    <property type="component" value="Unassembled WGS sequence"/>
</dbReference>
<feature type="region of interest" description="Disordered" evidence="8">
    <location>
        <begin position="1777"/>
        <end position="1835"/>
    </location>
</feature>
<evidence type="ECO:0000256" key="7">
    <source>
        <dbReference type="ARBA" id="ARBA00023136"/>
    </source>
</evidence>
<evidence type="ECO:0000313" key="12">
    <source>
        <dbReference type="Proteomes" id="UP001642464"/>
    </source>
</evidence>
<keyword evidence="7 9" id="KW-0472">Membrane</keyword>
<keyword evidence="2" id="KW-0813">Transport</keyword>
<dbReference type="Gene3D" id="3.40.50.300">
    <property type="entry name" value="P-loop containing nucleotide triphosphate hydrolases"/>
    <property type="match status" value="2"/>
</dbReference>
<accession>A0ABP0RL07</accession>
<feature type="transmembrane region" description="Helical" evidence="9">
    <location>
        <begin position="354"/>
        <end position="376"/>
    </location>
</feature>
<evidence type="ECO:0000256" key="6">
    <source>
        <dbReference type="ARBA" id="ARBA00022989"/>
    </source>
</evidence>
<dbReference type="InterPro" id="IPR003439">
    <property type="entry name" value="ABC_transporter-like_ATP-bd"/>
</dbReference>
<evidence type="ECO:0000256" key="8">
    <source>
        <dbReference type="SAM" id="MobiDB-lite"/>
    </source>
</evidence>
<dbReference type="InterPro" id="IPR043926">
    <property type="entry name" value="ABCG_dom"/>
</dbReference>
<feature type="domain" description="ABC transporter" evidence="10">
    <location>
        <begin position="38"/>
        <end position="282"/>
    </location>
</feature>
<feature type="region of interest" description="Disordered" evidence="8">
    <location>
        <begin position="1072"/>
        <end position="1132"/>
    </location>
</feature>
<dbReference type="InterPro" id="IPR017871">
    <property type="entry name" value="ABC_transporter-like_CS"/>
</dbReference>
<dbReference type="InterPro" id="IPR013525">
    <property type="entry name" value="ABC2_TM"/>
</dbReference>
<proteinExistence type="predicted"/>
<evidence type="ECO:0000256" key="1">
    <source>
        <dbReference type="ARBA" id="ARBA00004141"/>
    </source>
</evidence>
<feature type="region of interest" description="Disordered" evidence="8">
    <location>
        <begin position="1406"/>
        <end position="1448"/>
    </location>
</feature>
<comment type="subcellular location">
    <subcellularLocation>
        <location evidence="1">Membrane</location>
        <topology evidence="1">Multi-pass membrane protein</topology>
    </subcellularLocation>
</comment>
<dbReference type="Pfam" id="PF00005">
    <property type="entry name" value="ABC_tran"/>
    <property type="match status" value="1"/>
</dbReference>
<dbReference type="SUPFAM" id="SSF52540">
    <property type="entry name" value="P-loop containing nucleoside triphosphate hydrolases"/>
    <property type="match status" value="1"/>
</dbReference>
<evidence type="ECO:0000256" key="4">
    <source>
        <dbReference type="ARBA" id="ARBA00022741"/>
    </source>
</evidence>
<dbReference type="EMBL" id="CAXAMM010041729">
    <property type="protein sequence ID" value="CAK9100959.1"/>
    <property type="molecule type" value="Genomic_DNA"/>
</dbReference>
<feature type="region of interest" description="Disordered" evidence="8">
    <location>
        <begin position="815"/>
        <end position="853"/>
    </location>
</feature>
<keyword evidence="5" id="KW-0067">ATP-binding</keyword>
<evidence type="ECO:0000259" key="10">
    <source>
        <dbReference type="PROSITE" id="PS50893"/>
    </source>
</evidence>
<dbReference type="PANTHER" id="PTHR48041">
    <property type="entry name" value="ABC TRANSPORTER G FAMILY MEMBER 28"/>
    <property type="match status" value="1"/>
</dbReference>
<sequence>MKTAEESDTWCPDEPASSLKVSKRSSKRVSYVAADAELSIQNLSFHVESRGHRTSLLQNICAHVKSSEVLAILGGSGAGKTTLLDAVASEARRGHREGEVLLNSHRLNRAVFRRSCAYVAQSDACCPTLTVFETLFLAASLYQGQASCSKHQQDVQTLLGQVGLDSCQHVKVGDGLLIRGVSGGQRRRVSLAVELLKQPSVLVLDEPTSGLDSKAAEAIVELLRKISVANNLATICTIHQPSSYVFQLFDRLLLLAKGRVCYFGLAEEALRHFETLGFPSASGINPADFLLRITNSDFAASAGQVDWICDAWKEAPEAPLLCRELPPGRLRARFLQQVWKLLGRFLKSHCRDPIAFGGRAILTAVLVSFVCVAYIGARKRTQESVLNYLWAMMWVQQLPAFLCIGAVPNFAREHKCFRKEVKNGLYHPLAHLLADMMVNVPIWFLLALAALIPSVLILDAPLRPSPQVWLLLAAYVGFNDTFAQLCGRCGGAIGIMLFLMQTILNMIFNGTLLAHAEEVPHVMRWLFHVVPSKYTFRSGVKLEFEGLYFQGFEVCSDPTLPVATRAVMPCWSAEGRDVVLALAGQMFPVLDGDFTYEGDLLFILGALILLKVLHGLLMLRHADGSPECSGVLQSLWDSRLVLDWRQYFFVNYRFGVVVASMIDRKYKEPPPQPPPSMPEVPLRLVITGKPYAGKKTVARRLAEAYNLEAPLLGRSHSGEMQARLATGRFEPSMPGLKPFGPFRMSCMREPQTNVKRSPTGDTDWFVGHAGVMDIESDAAQQNGADIAAAVVRPVEREVKVVVTKIRTLFEANARPDTEGSGAAQTGPQVVDAPGDDVTEGRGNEEAVPDAGAVQDPQQAEVEDLLAAEGLLAHAKSSQELNRGWILVGFPDDGNRLALLERFLSGFVHPKARPEPKARQLKTEAEVIAPRPAEEVEPLVRQPGGYDLHFRLNLTLDESIRRACGRRIDPATNLEYHIEDMPPPNKKAVIYERLVPADSLEKSTGTLTERIHCFDVAQPEVEEILEHFGPFPDVPRLVEVNAMSSSDETFEAVEEKVALLLQRKRAEIAQAEEAARAAQATEEEAAAPVEPETADADHADAAAAAADAAPADAAADADAAENTDPPPEPPFQAVQLSELPSYVGKIEDEVFNLLMEEWSELQGDLVSSLQQLFNWHRSHLADFKSGLFGMKQRFSEFVQRSDGKQDMVDDFVERFNLFTEEYPEMRKQEPTKAELHLRAEELHQRLKAEVEKQSSENLEQLEVMQTSRWLESQTEVLASQVQHAVQLEVKRYHACCQLLSDFYYSALCLGLPEEHEAPPKVDIFAPPEPEEVPDPKKKKDDKKKKPGDAPEEPEISPEEKAAARLCKYIPDEESGGEGRWEFPFLAELMEQASKAVWKLEDFTPPSIEVPEEEEKEDPKAKAKAKGKAKAKEKPKKEEEAEKPPPQPAPALFVDLQQALLAERVTFRQRLQMIQGWAIRRLHQAASSTKSTFRDLNDWILLRRHKDLEAVASLVDVLKEQVESEDFIKTKLCLKNAHLHQRPNTLLRAPKPEKVPPEVEGVAPFRWTMEQLDLLFEVVASAAAAISPSCRVLPNYTLLRILEQLTSADGGDKRTVKVPANWRNCGEAKLKQMLAAFDHPYSGSCIDLVDFLFHMLLLHSPVGWPSLNTLMEVRRVLEAQAPRGAIWPDFYVPGHVVESLPLFEESGEESFAKKFKPITTLAPNMFDRPGAQLKWVAKVLQRYRAPSGEHEAWSVEVAWYDYRVQRHEDSERLVEMLDDVRSTPTDTPRQPVDNIPALLGHEENENPDDAVSTGGQSTWSTGRPEKPRPEEPAPVDLPEDHISVRQLMAYLCQGTTTEEGLARAFAVLSPSTVVASNTLPLETAHRTIFSLGARPLPGSSSGDGRPPFPAVQKFSEELDSKYDGNTKATAAVGKTEAFELIKALSLGRRHRRAEVEKIFPKVK</sequence>
<name>A0ABP0RL07_9DINO</name>
<feature type="region of interest" description="Disordered" evidence="8">
    <location>
        <begin position="1318"/>
        <end position="1359"/>
    </location>
</feature>
<feature type="compositionally biased region" description="Basic and acidic residues" evidence="8">
    <location>
        <begin position="1428"/>
        <end position="1441"/>
    </location>
</feature>
<dbReference type="PROSITE" id="PS50893">
    <property type="entry name" value="ABC_TRANSPORTER_2"/>
    <property type="match status" value="1"/>
</dbReference>
<reference evidence="11 12" key="1">
    <citation type="submission" date="2024-02" db="EMBL/GenBank/DDBJ databases">
        <authorList>
            <person name="Chen Y."/>
            <person name="Shah S."/>
            <person name="Dougan E. K."/>
            <person name="Thang M."/>
            <person name="Chan C."/>
        </authorList>
    </citation>
    <scope>NUCLEOTIDE SEQUENCE [LARGE SCALE GENOMIC DNA]</scope>
</reference>
<evidence type="ECO:0000256" key="2">
    <source>
        <dbReference type="ARBA" id="ARBA00022448"/>
    </source>
</evidence>
<gene>
    <name evidence="11" type="ORF">SCF082_LOCUS47220</name>
</gene>
<evidence type="ECO:0000256" key="9">
    <source>
        <dbReference type="SAM" id="Phobius"/>
    </source>
</evidence>
<feature type="transmembrane region" description="Helical" evidence="9">
    <location>
        <begin position="468"/>
        <end position="499"/>
    </location>
</feature>
<feature type="transmembrane region" description="Helical" evidence="9">
    <location>
        <begin position="388"/>
        <end position="411"/>
    </location>
</feature>
<protein>
    <submittedName>
        <fullName evidence="11">ABC transporter G family member 12 (ABC transporter ABCG.12)</fullName>
    </submittedName>
</protein>
<comment type="caution">
    <text evidence="11">The sequence shown here is derived from an EMBL/GenBank/DDBJ whole genome shotgun (WGS) entry which is preliminary data.</text>
</comment>
<keyword evidence="12" id="KW-1185">Reference proteome</keyword>
<evidence type="ECO:0000313" key="11">
    <source>
        <dbReference type="EMBL" id="CAK9100959.1"/>
    </source>
</evidence>
<dbReference type="PANTHER" id="PTHR48041:SF139">
    <property type="entry name" value="PROTEIN SCARLET"/>
    <property type="match status" value="1"/>
</dbReference>
<feature type="compositionally biased region" description="Low complexity" evidence="8">
    <location>
        <begin position="1072"/>
        <end position="1090"/>
    </location>
</feature>
<feature type="compositionally biased region" description="Low complexity" evidence="8">
    <location>
        <begin position="1100"/>
        <end position="1116"/>
    </location>
</feature>
<keyword evidence="6 9" id="KW-1133">Transmembrane helix</keyword>
<feature type="transmembrane region" description="Helical" evidence="9">
    <location>
        <begin position="432"/>
        <end position="456"/>
    </location>
</feature>
<dbReference type="Pfam" id="PF19055">
    <property type="entry name" value="ABC2_membrane_7"/>
    <property type="match status" value="1"/>
</dbReference>
<dbReference type="InterPro" id="IPR050352">
    <property type="entry name" value="ABCG_transporters"/>
</dbReference>
<dbReference type="InterPro" id="IPR027417">
    <property type="entry name" value="P-loop_NTPase"/>
</dbReference>
<keyword evidence="3 9" id="KW-0812">Transmembrane</keyword>
<evidence type="ECO:0000256" key="5">
    <source>
        <dbReference type="ARBA" id="ARBA00022840"/>
    </source>
</evidence>
<organism evidence="11 12">
    <name type="scientific">Durusdinium trenchii</name>
    <dbReference type="NCBI Taxonomy" id="1381693"/>
    <lineage>
        <taxon>Eukaryota</taxon>
        <taxon>Sar</taxon>
        <taxon>Alveolata</taxon>
        <taxon>Dinophyceae</taxon>
        <taxon>Suessiales</taxon>
        <taxon>Symbiodiniaceae</taxon>
        <taxon>Durusdinium</taxon>
    </lineage>
</organism>
<dbReference type="SMART" id="SM00382">
    <property type="entry name" value="AAA"/>
    <property type="match status" value="1"/>
</dbReference>
<dbReference type="Pfam" id="PF01061">
    <property type="entry name" value="ABC2_membrane"/>
    <property type="match status" value="1"/>
</dbReference>